<name>A0A8K1DB05_9PASS</name>
<evidence type="ECO:0000313" key="2">
    <source>
        <dbReference type="EMBL" id="TRZ07916.1"/>
    </source>
</evidence>
<evidence type="ECO:0000256" key="1">
    <source>
        <dbReference type="SAM" id="MobiDB-lite"/>
    </source>
</evidence>
<comment type="caution">
    <text evidence="2">The sequence shown here is derived from an EMBL/GenBank/DDBJ whole genome shotgun (WGS) entry which is preliminary data.</text>
</comment>
<feature type="region of interest" description="Disordered" evidence="1">
    <location>
        <begin position="51"/>
        <end position="81"/>
    </location>
</feature>
<sequence>VAPNPQFPSEVNLRLNLGKTSEVFHQKMGLKMSLKNQDSCKQHRVGMTYTSSTSSVLEKNSIDENPKEGIPITPGSGINRDPRHWEMLQERRFPSDPIFQTLWPIFATCFINTWLENDKICQSASWTKEEE</sequence>
<organism evidence="2 3">
    <name type="scientific">Zosterops borbonicus</name>
    <dbReference type="NCBI Taxonomy" id="364589"/>
    <lineage>
        <taxon>Eukaryota</taxon>
        <taxon>Metazoa</taxon>
        <taxon>Chordata</taxon>
        <taxon>Craniata</taxon>
        <taxon>Vertebrata</taxon>
        <taxon>Euteleostomi</taxon>
        <taxon>Archelosauria</taxon>
        <taxon>Archosauria</taxon>
        <taxon>Dinosauria</taxon>
        <taxon>Saurischia</taxon>
        <taxon>Theropoda</taxon>
        <taxon>Coelurosauria</taxon>
        <taxon>Aves</taxon>
        <taxon>Neognathae</taxon>
        <taxon>Neoaves</taxon>
        <taxon>Telluraves</taxon>
        <taxon>Australaves</taxon>
        <taxon>Passeriformes</taxon>
        <taxon>Sylvioidea</taxon>
        <taxon>Zosteropidae</taxon>
        <taxon>Zosterops</taxon>
    </lineage>
</organism>
<dbReference type="AlphaFoldDB" id="A0A8K1DB05"/>
<keyword evidence="3" id="KW-1185">Reference proteome</keyword>
<gene>
    <name evidence="2" type="ORF">HGM15179_019190</name>
</gene>
<dbReference type="EMBL" id="SWJQ01001570">
    <property type="protein sequence ID" value="TRZ07916.1"/>
    <property type="molecule type" value="Genomic_DNA"/>
</dbReference>
<dbReference type="Proteomes" id="UP000796761">
    <property type="component" value="Unassembled WGS sequence"/>
</dbReference>
<feature type="non-terminal residue" evidence="2">
    <location>
        <position position="1"/>
    </location>
</feature>
<accession>A0A8K1DB05</accession>
<protein>
    <submittedName>
        <fullName evidence="2">Uncharacterized protein</fullName>
    </submittedName>
</protein>
<reference evidence="2" key="1">
    <citation type="submission" date="2019-04" db="EMBL/GenBank/DDBJ databases">
        <title>Genome assembly of Zosterops borbonicus 15179.</title>
        <authorList>
            <person name="Leroy T."/>
            <person name="Anselmetti Y."/>
            <person name="Tilak M.-K."/>
            <person name="Nabholz B."/>
        </authorList>
    </citation>
    <scope>NUCLEOTIDE SEQUENCE</scope>
    <source>
        <strain evidence="2">HGM_15179</strain>
        <tissue evidence="2">Muscle</tissue>
    </source>
</reference>
<evidence type="ECO:0000313" key="3">
    <source>
        <dbReference type="Proteomes" id="UP000796761"/>
    </source>
</evidence>
<proteinExistence type="predicted"/>